<protein>
    <submittedName>
        <fullName evidence="2">Uncharacterized protein</fullName>
    </submittedName>
</protein>
<organism evidence="2 3">
    <name type="scientific">Mycena venus</name>
    <dbReference type="NCBI Taxonomy" id="2733690"/>
    <lineage>
        <taxon>Eukaryota</taxon>
        <taxon>Fungi</taxon>
        <taxon>Dikarya</taxon>
        <taxon>Basidiomycota</taxon>
        <taxon>Agaricomycotina</taxon>
        <taxon>Agaricomycetes</taxon>
        <taxon>Agaricomycetidae</taxon>
        <taxon>Agaricales</taxon>
        <taxon>Marasmiineae</taxon>
        <taxon>Mycenaceae</taxon>
        <taxon>Mycena</taxon>
    </lineage>
</organism>
<gene>
    <name evidence="2" type="ORF">MVEN_00065900</name>
</gene>
<evidence type="ECO:0000313" key="2">
    <source>
        <dbReference type="EMBL" id="KAF7372076.1"/>
    </source>
</evidence>
<name>A0A8H6Z840_9AGAR</name>
<keyword evidence="1" id="KW-1133">Transmembrane helix</keyword>
<accession>A0A8H6Z840</accession>
<keyword evidence="1" id="KW-0812">Transmembrane</keyword>
<evidence type="ECO:0000313" key="3">
    <source>
        <dbReference type="Proteomes" id="UP000620124"/>
    </source>
</evidence>
<proteinExistence type="predicted"/>
<feature type="transmembrane region" description="Helical" evidence="1">
    <location>
        <begin position="226"/>
        <end position="248"/>
    </location>
</feature>
<sequence length="292" mass="32867">MFHPRPITAKYLYQSARVLPCVRDQYSAPSYIACVHSYLSPFAAPVCFWSVSRSGTGMYRPEYGVAHIGRARHGGTLIRYSLFNAVEAAPSARAGARETCSRCPFFVALGYISTAGPRSVYRGFRDPCILPSSHYNFSLFISHSLFVQSSLIVSFDHRLAISLRRCSSPITGCMPSLRFSHYRNPSVYLFSLLLNCGQYIHTRLVFPPQSHPESMYIHAAHLRVPAFFFVLFFCGSVTLPILVCRAAWYPLAIHLCVNSPPACGVPCTAYRTFIFTFVFSELSCIRRRGWAR</sequence>
<comment type="caution">
    <text evidence="2">The sequence shown here is derived from an EMBL/GenBank/DDBJ whole genome shotgun (WGS) entry which is preliminary data.</text>
</comment>
<keyword evidence="1" id="KW-0472">Membrane</keyword>
<evidence type="ECO:0000256" key="1">
    <source>
        <dbReference type="SAM" id="Phobius"/>
    </source>
</evidence>
<dbReference type="AlphaFoldDB" id="A0A8H6Z840"/>
<keyword evidence="3" id="KW-1185">Reference proteome</keyword>
<dbReference type="Proteomes" id="UP000620124">
    <property type="component" value="Unassembled WGS sequence"/>
</dbReference>
<reference evidence="2" key="1">
    <citation type="submission" date="2020-05" db="EMBL/GenBank/DDBJ databases">
        <title>Mycena genomes resolve the evolution of fungal bioluminescence.</title>
        <authorList>
            <person name="Tsai I.J."/>
        </authorList>
    </citation>
    <scope>NUCLEOTIDE SEQUENCE</scope>
    <source>
        <strain evidence="2">CCC161011</strain>
    </source>
</reference>
<dbReference type="EMBL" id="JACAZI010000001">
    <property type="protein sequence ID" value="KAF7372076.1"/>
    <property type="molecule type" value="Genomic_DNA"/>
</dbReference>